<reference evidence="2" key="1">
    <citation type="submission" date="2017-05" db="EMBL/GenBank/DDBJ databases">
        <authorList>
            <person name="Song R."/>
            <person name="Chenine A.L."/>
            <person name="Ruprecht R.M."/>
        </authorList>
    </citation>
    <scope>NUCLEOTIDE SEQUENCE</scope>
    <source>
        <strain evidence="2">Kingella_eburonensis</strain>
    </source>
</reference>
<reference evidence="3 4" key="2">
    <citation type="submission" date="2017-06" db="EMBL/GenBank/DDBJ databases">
        <authorList>
            <person name="Kim H.J."/>
            <person name="Triplett B.A."/>
        </authorList>
    </citation>
    <scope>NUCLEOTIDE SEQUENCE [LARGE SCALE GENOMIC DNA]</scope>
    <source>
        <strain evidence="3">Kingella_eburonensis</strain>
    </source>
</reference>
<evidence type="ECO:0000256" key="1">
    <source>
        <dbReference type="SAM" id="Phobius"/>
    </source>
</evidence>
<feature type="transmembrane region" description="Helical" evidence="1">
    <location>
        <begin position="6"/>
        <end position="26"/>
    </location>
</feature>
<dbReference type="EMBL" id="FXUV01000055">
    <property type="protein sequence ID" value="SMQ13298.1"/>
    <property type="molecule type" value="Genomic_DNA"/>
</dbReference>
<keyword evidence="4" id="KW-1185">Reference proteome</keyword>
<feature type="transmembrane region" description="Helical" evidence="1">
    <location>
        <begin position="38"/>
        <end position="56"/>
    </location>
</feature>
<evidence type="ECO:0008006" key="5">
    <source>
        <dbReference type="Google" id="ProtNLM"/>
    </source>
</evidence>
<dbReference type="Proteomes" id="UP000215450">
    <property type="component" value="Unassembled WGS sequence"/>
</dbReference>
<keyword evidence="1" id="KW-0472">Membrane</keyword>
<feature type="transmembrane region" description="Helical" evidence="1">
    <location>
        <begin position="62"/>
        <end position="78"/>
    </location>
</feature>
<evidence type="ECO:0000313" key="4">
    <source>
        <dbReference type="Proteomes" id="UP000215450"/>
    </source>
</evidence>
<accession>A0A238HI06</accession>
<dbReference type="EMBL" id="FXUV02000059">
    <property type="protein sequence ID" value="SNB81869.1"/>
    <property type="molecule type" value="Genomic_DNA"/>
</dbReference>
<keyword evidence="1" id="KW-0812">Transmembrane</keyword>
<evidence type="ECO:0000313" key="3">
    <source>
        <dbReference type="EMBL" id="SNB81869.1"/>
    </source>
</evidence>
<gene>
    <name evidence="2" type="ORF">KEBURONENSIS_01964</name>
    <name evidence="3" type="ORF">KEBURONENSIS_01972</name>
</gene>
<name>A0A238HI06_9NEIS</name>
<organism evidence="2">
    <name type="scientific">Kingella negevensis</name>
    <dbReference type="NCBI Taxonomy" id="1522312"/>
    <lineage>
        <taxon>Bacteria</taxon>
        <taxon>Pseudomonadati</taxon>
        <taxon>Pseudomonadota</taxon>
        <taxon>Betaproteobacteria</taxon>
        <taxon>Neisseriales</taxon>
        <taxon>Neisseriaceae</taxon>
        <taxon>Kingella</taxon>
    </lineage>
</organism>
<evidence type="ECO:0000313" key="2">
    <source>
        <dbReference type="EMBL" id="SMQ13298.1"/>
    </source>
</evidence>
<dbReference type="RefSeq" id="WP_095063272.1">
    <property type="nucleotide sequence ID" value="NZ_FXUV02000059.1"/>
</dbReference>
<protein>
    <recommendedName>
        <fullName evidence="5">Holin</fullName>
    </recommendedName>
</protein>
<proteinExistence type="predicted"/>
<keyword evidence="1" id="KW-1133">Transmembrane helix</keyword>
<dbReference type="AlphaFoldDB" id="A0A238HI06"/>
<sequence length="92" mass="10116">MSWDLVFVALNIVSAAVVVVSCVCRLSAKQFVKYSPFAFAYALLGGSAMVVLALTARGQVPQLSELAANVGMAVYFLARSRSVRRLWRRWFG</sequence>